<dbReference type="AlphaFoldDB" id="A0A4Y7L8J0"/>
<dbReference type="EMBL" id="CM010724">
    <property type="protein sequence ID" value="RZC80778.1"/>
    <property type="molecule type" value="Genomic_DNA"/>
</dbReference>
<feature type="region of interest" description="Disordered" evidence="1">
    <location>
        <begin position="24"/>
        <end position="46"/>
    </location>
</feature>
<protein>
    <submittedName>
        <fullName evidence="2">Uncharacterized protein</fullName>
    </submittedName>
</protein>
<proteinExistence type="predicted"/>
<keyword evidence="3" id="KW-1185">Reference proteome</keyword>
<name>A0A4Y7L8J0_PAPSO</name>
<evidence type="ECO:0000313" key="2">
    <source>
        <dbReference type="EMBL" id="RZC80778.1"/>
    </source>
</evidence>
<reference evidence="2 3" key="1">
    <citation type="journal article" date="2018" name="Science">
        <title>The opium poppy genome and morphinan production.</title>
        <authorList>
            <person name="Guo L."/>
            <person name="Winzer T."/>
            <person name="Yang X."/>
            <person name="Li Y."/>
            <person name="Ning Z."/>
            <person name="He Z."/>
            <person name="Teodor R."/>
            <person name="Lu Y."/>
            <person name="Bowser T.A."/>
            <person name="Graham I.A."/>
            <person name="Ye K."/>
        </authorList>
    </citation>
    <scope>NUCLEOTIDE SEQUENCE [LARGE SCALE GENOMIC DNA]</scope>
    <source>
        <strain evidence="3">cv. HN1</strain>
        <tissue evidence="2">Leaves</tissue>
    </source>
</reference>
<gene>
    <name evidence="2" type="ORF">C5167_043367</name>
</gene>
<organism evidence="2 3">
    <name type="scientific">Papaver somniferum</name>
    <name type="common">Opium poppy</name>
    <dbReference type="NCBI Taxonomy" id="3469"/>
    <lineage>
        <taxon>Eukaryota</taxon>
        <taxon>Viridiplantae</taxon>
        <taxon>Streptophyta</taxon>
        <taxon>Embryophyta</taxon>
        <taxon>Tracheophyta</taxon>
        <taxon>Spermatophyta</taxon>
        <taxon>Magnoliopsida</taxon>
        <taxon>Ranunculales</taxon>
        <taxon>Papaveraceae</taxon>
        <taxon>Papaveroideae</taxon>
        <taxon>Papaver</taxon>
    </lineage>
</organism>
<accession>A0A4Y7L8J0</accession>
<sequence>MPDLSGIFRSDKALEHRHLHREFSSLHNGSSSGADSNSSPVSDTTNQACTRIKDVRPVVDEVCRILGSGYWGHDIEDGLSSLDQIHQPELVNGVLKRLENVKLAMNYFRWVEKKTGQVHNGGAYEALLMEVGYEVNVPLFTTVICAVARDGRVDAALSLLVGKVDIAWKFFHEIKHKARA</sequence>
<evidence type="ECO:0000313" key="3">
    <source>
        <dbReference type="Proteomes" id="UP000316621"/>
    </source>
</evidence>
<evidence type="ECO:0000256" key="1">
    <source>
        <dbReference type="SAM" id="MobiDB-lite"/>
    </source>
</evidence>
<feature type="compositionally biased region" description="Low complexity" evidence="1">
    <location>
        <begin position="30"/>
        <end position="42"/>
    </location>
</feature>
<dbReference type="Gramene" id="RZC80778">
    <property type="protein sequence ID" value="RZC80778"/>
    <property type="gene ID" value="C5167_043367"/>
</dbReference>
<dbReference type="Proteomes" id="UP000316621">
    <property type="component" value="Chromosome 10"/>
</dbReference>